<dbReference type="EMBL" id="FJUY01000014">
    <property type="protein sequence ID" value="CZT22893.1"/>
    <property type="molecule type" value="Genomic_DNA"/>
</dbReference>
<feature type="compositionally biased region" description="Polar residues" evidence="1">
    <location>
        <begin position="13"/>
        <end position="22"/>
    </location>
</feature>
<accession>A0A2D3V4I3</accession>
<name>A0A2D3V4I3_9PEZI</name>
<proteinExistence type="predicted"/>
<reference evidence="2 3" key="1">
    <citation type="submission" date="2016-03" db="EMBL/GenBank/DDBJ databases">
        <authorList>
            <person name="Ploux O."/>
        </authorList>
    </citation>
    <scope>NUCLEOTIDE SEQUENCE [LARGE SCALE GENOMIC DNA]</scope>
    <source>
        <strain evidence="2 3">URUG2</strain>
    </source>
</reference>
<protein>
    <submittedName>
        <fullName evidence="2">Uncharacterized protein</fullName>
    </submittedName>
</protein>
<feature type="region of interest" description="Disordered" evidence="1">
    <location>
        <begin position="1"/>
        <end position="22"/>
    </location>
</feature>
<feature type="compositionally biased region" description="Basic and acidic residues" evidence="1">
    <location>
        <begin position="99"/>
        <end position="146"/>
    </location>
</feature>
<dbReference type="AlphaFoldDB" id="A0A2D3V4I3"/>
<evidence type="ECO:0000313" key="2">
    <source>
        <dbReference type="EMBL" id="CZT22893.1"/>
    </source>
</evidence>
<gene>
    <name evidence="2" type="ORF">RCC_08600</name>
</gene>
<feature type="region of interest" description="Disordered" evidence="1">
    <location>
        <begin position="301"/>
        <end position="364"/>
    </location>
</feature>
<feature type="compositionally biased region" description="Basic and acidic residues" evidence="1">
    <location>
        <begin position="338"/>
        <end position="358"/>
    </location>
</feature>
<dbReference type="Proteomes" id="UP000225277">
    <property type="component" value="Unassembled WGS sequence"/>
</dbReference>
<sequence>MAPTPRPPGGQLAIQSKRNQPSSLLRKRCDQRFAKLLQDYHETDGHAVEWAIIFESGRDNKLLLISVFGEDDVFPIRWAGDGESEDEAEAEIEAQAKLAEAEAEKAKEDEGKKLNKRETSKLKRAAREKLEEASRVAEEIEARKDEESSELPTNEEVTEAQELPIFTATQSYDIESVSEDEDVPEQKADPTTKTDSKARKIPSSFKEIRKEKKKTYKEDYAVVGTIMEGKVEWMCDDSQYEGFQDKTTYFNKDGSALVHGVRFHDRITNREIAAWAEFEKMKDKEHEVFLAQEKVKKVSKKARQKAGLPAEHSDIEEDDAAVRKREKAKAKRVKQKQKRDLAMEREAEEMRAEDEARKAATQAWYEQQTGEAIKDGDEIKEVDQTTPEGALAVQQAKERGYTLFAKPKLNGPGT</sequence>
<evidence type="ECO:0000313" key="3">
    <source>
        <dbReference type="Proteomes" id="UP000225277"/>
    </source>
</evidence>
<evidence type="ECO:0000256" key="1">
    <source>
        <dbReference type="SAM" id="MobiDB-lite"/>
    </source>
</evidence>
<feature type="compositionally biased region" description="Basic residues" evidence="1">
    <location>
        <begin position="324"/>
        <end position="337"/>
    </location>
</feature>
<feature type="region of interest" description="Disordered" evidence="1">
    <location>
        <begin position="99"/>
        <end position="204"/>
    </location>
</feature>
<dbReference type="RefSeq" id="XP_023629617.1">
    <property type="nucleotide sequence ID" value="XM_023773849.1"/>
</dbReference>
<dbReference type="GeneID" id="35603687"/>
<keyword evidence="3" id="KW-1185">Reference proteome</keyword>
<organism evidence="2 3">
    <name type="scientific">Ramularia collo-cygni</name>
    <dbReference type="NCBI Taxonomy" id="112498"/>
    <lineage>
        <taxon>Eukaryota</taxon>
        <taxon>Fungi</taxon>
        <taxon>Dikarya</taxon>
        <taxon>Ascomycota</taxon>
        <taxon>Pezizomycotina</taxon>
        <taxon>Dothideomycetes</taxon>
        <taxon>Dothideomycetidae</taxon>
        <taxon>Mycosphaerellales</taxon>
        <taxon>Mycosphaerellaceae</taxon>
        <taxon>Ramularia</taxon>
    </lineage>
</organism>
<feature type="compositionally biased region" description="Basic and acidic residues" evidence="1">
    <location>
        <begin position="184"/>
        <end position="198"/>
    </location>
</feature>